<sequence length="249" mass="27295">MLFVATTALLIIACYGGSFNTSEFELRSIASLSKEQREELKKEAQEFLASLPAAERKKVEYLRKSIAPFSKEQKEEMMKFIVIEQPTCCEVVSAILEMKVLFVAMAALLVVASYGTYDLEKEVEGLKKSIASLSEEQKKELEKETQKVLASLPAAERKKVEDLRKSIAPLSKEQKEELMKLIVTLRAIRLGILEKSALDVLRAIVLLPIGNRTNLLMGTNLTTGTAVAQAVVGGAASTPLPISPSALHS</sequence>
<organism evidence="1">
    <name type="scientific">Cyprideis torosa</name>
    <dbReference type="NCBI Taxonomy" id="163714"/>
    <lineage>
        <taxon>Eukaryota</taxon>
        <taxon>Metazoa</taxon>
        <taxon>Ecdysozoa</taxon>
        <taxon>Arthropoda</taxon>
        <taxon>Crustacea</taxon>
        <taxon>Oligostraca</taxon>
        <taxon>Ostracoda</taxon>
        <taxon>Podocopa</taxon>
        <taxon>Podocopida</taxon>
        <taxon>Cytherocopina</taxon>
        <taxon>Cytheroidea</taxon>
        <taxon>Cytherideidae</taxon>
        <taxon>Cyprideis</taxon>
    </lineage>
</organism>
<dbReference type="EMBL" id="OB660231">
    <property type="protein sequence ID" value="CAD7223625.1"/>
    <property type="molecule type" value="Genomic_DNA"/>
</dbReference>
<evidence type="ECO:0000313" key="1">
    <source>
        <dbReference type="EMBL" id="CAD7223625.1"/>
    </source>
</evidence>
<protein>
    <submittedName>
        <fullName evidence="1">Uncharacterized protein</fullName>
    </submittedName>
</protein>
<accession>A0A7R8ZH93</accession>
<proteinExistence type="predicted"/>
<gene>
    <name evidence="1" type="ORF">CTOB1V02_LOCUS1605</name>
</gene>
<dbReference type="AlphaFoldDB" id="A0A7R8ZH93"/>
<reference evidence="1" key="1">
    <citation type="submission" date="2020-11" db="EMBL/GenBank/DDBJ databases">
        <authorList>
            <person name="Tran Van P."/>
        </authorList>
    </citation>
    <scope>NUCLEOTIDE SEQUENCE</scope>
</reference>
<name>A0A7R8ZH93_9CRUS</name>
<dbReference type="SUPFAM" id="SSF58113">
    <property type="entry name" value="Apolipoprotein A-I"/>
    <property type="match status" value="1"/>
</dbReference>